<feature type="compositionally biased region" description="Basic and acidic residues" evidence="8">
    <location>
        <begin position="9"/>
        <end position="23"/>
    </location>
</feature>
<feature type="transmembrane region" description="Helical" evidence="9">
    <location>
        <begin position="591"/>
        <end position="612"/>
    </location>
</feature>
<keyword evidence="6 9" id="KW-1133">Transmembrane helix</keyword>
<reference evidence="10 11" key="1">
    <citation type="submission" date="2014-11" db="EMBL/GenBank/DDBJ databases">
        <title>Genomics derived discovery of secondary metabolites biosynthetic gene clusters in Aspergillus ustus.</title>
        <authorList>
            <person name="Pi B."/>
            <person name="Dai F."/>
            <person name="Song X."/>
            <person name="Zhu C."/>
            <person name="Li H."/>
            <person name="Yu D."/>
        </authorList>
    </citation>
    <scope>NUCLEOTIDE SEQUENCE [LARGE SCALE GENOMIC DNA]</scope>
    <source>
        <strain evidence="10 11">3.3904</strain>
    </source>
</reference>
<evidence type="ECO:0000256" key="1">
    <source>
        <dbReference type="ARBA" id="ARBA00004141"/>
    </source>
</evidence>
<sequence>MATSSRSTPPERRVVIKRERETSVRLGAPTSSPSSTRSSDNTCSTENTSLSISTRSTRLSMLRVTVEPRSASESFPFPPALKIILEEWHAKKGREIPPCRYCYQKRGGRSVVTKAYDREGEEVKMTEFFVSTPVAYGILVAQYPDNSIKLVASLFSGSRKYGSYYRAWSGFAHGFELEASIVRHFGNLKSPDVTYRPEAWPALRELLEKDQPKKDQQTPTMQDVGTSPLSGTRKRTATQEPTSVSSAKRRLTDQQEDTSSGSEETDSSNEDEETDEEETDEEEIVEKKVKIDQESPIAGKKSDGSETHLSDKAELRFKLTFFKFRVQNVREFPVDECKTGKELFEKARDFFSIFDETIQVKILSCQIASRPDQHYIFAGSEGEFNLLLQQAREIATGLGKPLTIEAFSMPSNPESPAPVPPPVPVETHPYRAGGLKPPPEHRVLPDPTRLAPEDAYYSSSLLRTRPGSSNYEEPIRPLSANTPTAASIAALRPPPAVPGAATRKENRKLRGTGIRRRRKGAWKKLLWVKQSYPDNYTDTETFLDHLQRNPRVRPYDFWPLVADSTVIVQHVCSVVIFICCFVGIVQGRVSPVSVVCWGSVGTAISWVLWDWWAFAEHAEDMKAAERAMEADDGSSSSSMTSSVNPANNRTNGQKENQVHGLGLSMAHNEPGAPLRRQSTGLSADSFTAQDPASPPPGYANGKDGQPEFQWQLIYHSSSFLSRNRQRLSTVKSAVLIYFSLLGLSPILKSLTKSTASDSIWALSCWLLIMNIFSFDYGSGEGAGATKFPASLSTNAAVMASTVLASRLPSTTHVFSLMLFSIEVFGLFPIFRRQLRHISWTGHIFLTLALVIVAGGAVGITLRGGWAGAVVGSFLGSILTAFTMGGCSWWLISLQKYKNVVSGPWDPARPIIRRHWD</sequence>
<evidence type="ECO:0000313" key="10">
    <source>
        <dbReference type="EMBL" id="KIA75918.1"/>
    </source>
</evidence>
<feature type="region of interest" description="Disordered" evidence="8">
    <location>
        <begin position="209"/>
        <end position="309"/>
    </location>
</feature>
<evidence type="ECO:0000256" key="5">
    <source>
        <dbReference type="ARBA" id="ARBA00022692"/>
    </source>
</evidence>
<dbReference type="InterPro" id="IPR009450">
    <property type="entry name" value="Plno_GlcNAc_GPI2"/>
</dbReference>
<feature type="compositionally biased region" description="Acidic residues" evidence="8">
    <location>
        <begin position="263"/>
        <end position="284"/>
    </location>
</feature>
<dbReference type="UniPathway" id="UPA00196"/>
<dbReference type="AlphaFoldDB" id="A0A0C1E724"/>
<feature type="transmembrane region" description="Helical" evidence="9">
    <location>
        <begin position="557"/>
        <end position="585"/>
    </location>
</feature>
<dbReference type="EMBL" id="JOMC01000025">
    <property type="protein sequence ID" value="KIA75918.1"/>
    <property type="molecule type" value="Genomic_DNA"/>
</dbReference>
<comment type="similarity">
    <text evidence="3">Belongs to the PIGC family.</text>
</comment>
<organism evidence="10 11">
    <name type="scientific">Aspergillus ustus</name>
    <dbReference type="NCBI Taxonomy" id="40382"/>
    <lineage>
        <taxon>Eukaryota</taxon>
        <taxon>Fungi</taxon>
        <taxon>Dikarya</taxon>
        <taxon>Ascomycota</taxon>
        <taxon>Pezizomycotina</taxon>
        <taxon>Eurotiomycetes</taxon>
        <taxon>Eurotiomycetidae</taxon>
        <taxon>Eurotiales</taxon>
        <taxon>Aspergillaceae</taxon>
        <taxon>Aspergillus</taxon>
        <taxon>Aspergillus subgen. Nidulantes</taxon>
    </lineage>
</organism>
<proteinExistence type="inferred from homology"/>
<comment type="caution">
    <text evidence="10">The sequence shown here is derived from an EMBL/GenBank/DDBJ whole genome shotgun (WGS) entry which is preliminary data.</text>
</comment>
<dbReference type="Proteomes" id="UP000053475">
    <property type="component" value="Unassembled WGS sequence"/>
</dbReference>
<evidence type="ECO:0000256" key="8">
    <source>
        <dbReference type="SAM" id="MobiDB-lite"/>
    </source>
</evidence>
<dbReference type="GO" id="GO:0006506">
    <property type="term" value="P:GPI anchor biosynthetic process"/>
    <property type="evidence" value="ECO:0007669"/>
    <property type="project" value="UniProtKB-UniPathway"/>
</dbReference>
<keyword evidence="11" id="KW-1185">Reference proteome</keyword>
<dbReference type="PANTHER" id="PTHR12982:SF0">
    <property type="entry name" value="PHOSPHATIDYLINOSITOL N-ACETYLGLUCOSAMINYLTRANSFERASE SUBUNIT C"/>
    <property type="match status" value="1"/>
</dbReference>
<evidence type="ECO:0000256" key="3">
    <source>
        <dbReference type="ARBA" id="ARBA00008321"/>
    </source>
</evidence>
<dbReference type="Pfam" id="PF06432">
    <property type="entry name" value="GPI2"/>
    <property type="match status" value="1"/>
</dbReference>
<dbReference type="GO" id="GO:0016740">
    <property type="term" value="F:transferase activity"/>
    <property type="evidence" value="ECO:0007669"/>
    <property type="project" value="UniProtKB-KW"/>
</dbReference>
<evidence type="ECO:0000313" key="11">
    <source>
        <dbReference type="Proteomes" id="UP000053475"/>
    </source>
</evidence>
<dbReference type="GO" id="GO:0000506">
    <property type="term" value="C:glycosylphosphatidylinositol-N-acetylglucosaminyltransferase (GPI-GnT) complex"/>
    <property type="evidence" value="ECO:0007669"/>
    <property type="project" value="TreeGrafter"/>
</dbReference>
<evidence type="ECO:0000256" key="6">
    <source>
        <dbReference type="ARBA" id="ARBA00022989"/>
    </source>
</evidence>
<comment type="pathway">
    <text evidence="2">Glycolipid biosynthesis; glycosylphosphatidylinositol-anchor biosynthesis.</text>
</comment>
<evidence type="ECO:0000256" key="9">
    <source>
        <dbReference type="SAM" id="Phobius"/>
    </source>
</evidence>
<feature type="compositionally biased region" description="Polar residues" evidence="8">
    <location>
        <begin position="217"/>
        <end position="230"/>
    </location>
</feature>
<gene>
    <name evidence="10" type="ORF">HK57_00279</name>
</gene>
<feature type="transmembrane region" description="Helical" evidence="9">
    <location>
        <begin position="842"/>
        <end position="859"/>
    </location>
</feature>
<evidence type="ECO:0000256" key="7">
    <source>
        <dbReference type="ARBA" id="ARBA00023136"/>
    </source>
</evidence>
<comment type="subcellular location">
    <subcellularLocation>
        <location evidence="1">Membrane</location>
        <topology evidence="1">Multi-pass membrane protein</topology>
    </subcellularLocation>
</comment>
<name>A0A0C1E724_ASPUT</name>
<keyword evidence="4" id="KW-0337">GPI-anchor biosynthesis</keyword>
<dbReference type="PANTHER" id="PTHR12982">
    <property type="entry name" value="PHOSPHATIDYLINOSITOL GLYCAN, CLASS C"/>
    <property type="match status" value="1"/>
</dbReference>
<feature type="transmembrane region" description="Helical" evidence="9">
    <location>
        <begin position="865"/>
        <end position="891"/>
    </location>
</feature>
<feature type="compositionally biased region" description="Low complexity" evidence="8">
    <location>
        <begin position="30"/>
        <end position="50"/>
    </location>
</feature>
<feature type="region of interest" description="Disordered" evidence="8">
    <location>
        <begin position="674"/>
        <end position="702"/>
    </location>
</feature>
<feature type="region of interest" description="Disordered" evidence="8">
    <location>
        <begin position="1"/>
        <end position="50"/>
    </location>
</feature>
<evidence type="ECO:0000256" key="2">
    <source>
        <dbReference type="ARBA" id="ARBA00004687"/>
    </source>
</evidence>
<keyword evidence="7 9" id="KW-0472">Membrane</keyword>
<feature type="compositionally biased region" description="Polar residues" evidence="8">
    <location>
        <begin position="676"/>
        <end position="690"/>
    </location>
</feature>
<keyword evidence="10" id="KW-0808">Transferase</keyword>
<keyword evidence="5 9" id="KW-0812">Transmembrane</keyword>
<feature type="transmembrane region" description="Helical" evidence="9">
    <location>
        <begin position="813"/>
        <end position="830"/>
    </location>
</feature>
<accession>A0A0C1E724</accession>
<feature type="region of interest" description="Disordered" evidence="8">
    <location>
        <begin position="625"/>
        <end position="655"/>
    </location>
</feature>
<feature type="compositionally biased region" description="Polar residues" evidence="8">
    <location>
        <begin position="643"/>
        <end position="655"/>
    </location>
</feature>
<evidence type="ECO:0000256" key="4">
    <source>
        <dbReference type="ARBA" id="ARBA00022502"/>
    </source>
</evidence>
<feature type="compositionally biased region" description="Basic and acidic residues" evidence="8">
    <location>
        <begin position="300"/>
        <end position="309"/>
    </location>
</feature>
<protein>
    <submittedName>
        <fullName evidence="10">Phosphatidylinositol:UDP-GlcNAc transferase</fullName>
    </submittedName>
</protein>